<evidence type="ECO:0000259" key="4">
    <source>
        <dbReference type="Pfam" id="PF00535"/>
    </source>
</evidence>
<proteinExistence type="inferred from homology"/>
<dbReference type="EMBL" id="JAUJEB010000001">
    <property type="protein sequence ID" value="MDN5210924.1"/>
    <property type="molecule type" value="Genomic_DNA"/>
</dbReference>
<evidence type="ECO:0000313" key="6">
    <source>
        <dbReference type="Proteomes" id="UP001172083"/>
    </source>
</evidence>
<reference evidence="5" key="1">
    <citation type="submission" date="2023-06" db="EMBL/GenBank/DDBJ databases">
        <title>Genomic of Agaribacillus aureum.</title>
        <authorList>
            <person name="Wang G."/>
        </authorList>
    </citation>
    <scope>NUCLEOTIDE SEQUENCE</scope>
    <source>
        <strain evidence="5">BMA12</strain>
    </source>
</reference>
<comment type="similarity">
    <text evidence="1">Belongs to the glycosyltransferase 2 family.</text>
</comment>
<dbReference type="InterPro" id="IPR001173">
    <property type="entry name" value="Glyco_trans_2-like"/>
</dbReference>
<keyword evidence="2" id="KW-0328">Glycosyltransferase</keyword>
<organism evidence="5 6">
    <name type="scientific">Agaribacillus aureus</name>
    <dbReference type="NCBI Taxonomy" id="3051825"/>
    <lineage>
        <taxon>Bacteria</taxon>
        <taxon>Pseudomonadati</taxon>
        <taxon>Bacteroidota</taxon>
        <taxon>Cytophagia</taxon>
        <taxon>Cytophagales</taxon>
        <taxon>Splendidivirgaceae</taxon>
        <taxon>Agaribacillus</taxon>
    </lineage>
</organism>
<comment type="caution">
    <text evidence="5">The sequence shown here is derived from an EMBL/GenBank/DDBJ whole genome shotgun (WGS) entry which is preliminary data.</text>
</comment>
<sequence>MSDSLVIIPTYNEKENVEAIIRDVFALEPAFHILIVDDSSPDGTQDIVESLQTEFGDRLHLLKRAKKQGLGTAYIAGFKYALERPYEYIFEMDADFSHNPNDLVKLKEACEKQWYDLAIGSRYITGVNVVNWPIARVLMSYYASRYVRAITGMPINDTTAGFKCYKREVLETIALDKIKFIGYAFQIEMKFLAWKHGFKIKEVPIIFTDRSKGTSKLSKGIIKEAIFGVVQMKISSWFKTFPRPQG</sequence>
<dbReference type="InterPro" id="IPR039528">
    <property type="entry name" value="DPM1-like"/>
</dbReference>
<name>A0ABT8KZK8_9BACT</name>
<dbReference type="Pfam" id="PF00535">
    <property type="entry name" value="Glycos_transf_2"/>
    <property type="match status" value="1"/>
</dbReference>
<dbReference type="PANTHER" id="PTHR43398:SF1">
    <property type="entry name" value="DOLICHOL-PHOSPHATE MANNOSYLTRANSFERASE SUBUNIT 1"/>
    <property type="match status" value="1"/>
</dbReference>
<dbReference type="Proteomes" id="UP001172083">
    <property type="component" value="Unassembled WGS sequence"/>
</dbReference>
<accession>A0ABT8KZK8</accession>
<dbReference type="InterPro" id="IPR029044">
    <property type="entry name" value="Nucleotide-diphossugar_trans"/>
</dbReference>
<feature type="domain" description="Glycosyltransferase 2-like" evidence="4">
    <location>
        <begin position="6"/>
        <end position="172"/>
    </location>
</feature>
<keyword evidence="3" id="KW-0808">Transferase</keyword>
<dbReference type="RefSeq" id="WP_346756261.1">
    <property type="nucleotide sequence ID" value="NZ_JAUJEB010000001.1"/>
</dbReference>
<evidence type="ECO:0000256" key="3">
    <source>
        <dbReference type="ARBA" id="ARBA00022679"/>
    </source>
</evidence>
<evidence type="ECO:0000256" key="2">
    <source>
        <dbReference type="ARBA" id="ARBA00022676"/>
    </source>
</evidence>
<keyword evidence="6" id="KW-1185">Reference proteome</keyword>
<dbReference type="SUPFAM" id="SSF53448">
    <property type="entry name" value="Nucleotide-diphospho-sugar transferases"/>
    <property type="match status" value="1"/>
</dbReference>
<protein>
    <submittedName>
        <fullName evidence="5">Polyprenol monophosphomannose synthase</fullName>
    </submittedName>
</protein>
<evidence type="ECO:0000256" key="1">
    <source>
        <dbReference type="ARBA" id="ARBA00006739"/>
    </source>
</evidence>
<evidence type="ECO:0000313" key="5">
    <source>
        <dbReference type="EMBL" id="MDN5210924.1"/>
    </source>
</evidence>
<dbReference type="CDD" id="cd06442">
    <property type="entry name" value="DPM1_like"/>
    <property type="match status" value="1"/>
</dbReference>
<dbReference type="Gene3D" id="3.90.550.10">
    <property type="entry name" value="Spore Coat Polysaccharide Biosynthesis Protein SpsA, Chain A"/>
    <property type="match status" value="1"/>
</dbReference>
<dbReference type="PANTHER" id="PTHR43398">
    <property type="entry name" value="DOLICHOL-PHOSPHATE MANNOSYLTRANSFERASE SUBUNIT 1"/>
    <property type="match status" value="1"/>
</dbReference>
<gene>
    <name evidence="5" type="ORF">QQ020_02655</name>
</gene>